<evidence type="ECO:0000256" key="7">
    <source>
        <dbReference type="SAM" id="Phobius"/>
    </source>
</evidence>
<dbReference type="InterPro" id="IPR052518">
    <property type="entry name" value="CHR_Transporter"/>
</dbReference>
<protein>
    <submittedName>
        <fullName evidence="8">Chromate transporter</fullName>
    </submittedName>
</protein>
<name>A0ABN3Z4H7_THEM3</name>
<keyword evidence="9" id="KW-1185">Reference proteome</keyword>
<evidence type="ECO:0000256" key="2">
    <source>
        <dbReference type="ARBA" id="ARBA00005262"/>
    </source>
</evidence>
<evidence type="ECO:0000313" key="9">
    <source>
        <dbReference type="Proteomes" id="UP000002064"/>
    </source>
</evidence>
<feature type="transmembrane region" description="Helical" evidence="7">
    <location>
        <begin position="15"/>
        <end position="35"/>
    </location>
</feature>
<keyword evidence="3" id="KW-1003">Cell membrane</keyword>
<sequence length="196" mass="21632">MTLKGKIKKLEPRELFLMFWAFFKIGAFTLGGGFAMIPLMKEEMVDKQKWIKEEEFLDIIAVTQSAPGAVAINTSIYIGYKLYGLVGSFIATLGTILPSFLIIVFIALFYDSFKSSIYVKKAFKGIYPGIVVLILASAFNLRKAAFKTPAGATIAAISLTALLIFDLHPIIVILTSGIAGMLLQNRLRDPEEREGK</sequence>
<dbReference type="RefSeq" id="WP_013151028.1">
    <property type="nucleotide sequence ID" value="NC_014209.1"/>
</dbReference>
<keyword evidence="6 7" id="KW-0472">Membrane</keyword>
<dbReference type="Pfam" id="PF02417">
    <property type="entry name" value="Chromate_transp"/>
    <property type="match status" value="1"/>
</dbReference>
<dbReference type="InterPro" id="IPR003370">
    <property type="entry name" value="Chromate_transpt"/>
</dbReference>
<keyword evidence="4 7" id="KW-0812">Transmembrane</keyword>
<dbReference type="PANTHER" id="PTHR43663">
    <property type="entry name" value="CHROMATE TRANSPORT PROTEIN-RELATED"/>
    <property type="match status" value="1"/>
</dbReference>
<organism evidence="8 9">
    <name type="scientific">Thermoanaerobacter mathranii subsp. mathranii (strain DSM 11426 / CCUG 53645 / CIP 108742 / A3)</name>
    <dbReference type="NCBI Taxonomy" id="583358"/>
    <lineage>
        <taxon>Bacteria</taxon>
        <taxon>Bacillati</taxon>
        <taxon>Bacillota</taxon>
        <taxon>Clostridia</taxon>
        <taxon>Thermoanaerobacterales</taxon>
        <taxon>Thermoanaerobacteraceae</taxon>
        <taxon>Thermoanaerobacter</taxon>
    </lineage>
</organism>
<gene>
    <name evidence="8" type="ordered locus">Tmath_2240</name>
</gene>
<accession>A0ABN3Z4H7</accession>
<evidence type="ECO:0000256" key="3">
    <source>
        <dbReference type="ARBA" id="ARBA00022475"/>
    </source>
</evidence>
<proteinExistence type="inferred from homology"/>
<reference evidence="8 9" key="1">
    <citation type="submission" date="2010-05" db="EMBL/GenBank/DDBJ databases">
        <title>Complete sequence of Thermoanaerobacter mathranii subsp. mathranii mathranii str. A3.</title>
        <authorList>
            <consortium name="US DOE Joint Genome Institute"/>
            <person name="Lucas S."/>
            <person name="Copeland A."/>
            <person name="Lapidus A."/>
            <person name="Cheng J.-F."/>
            <person name="Bruce D."/>
            <person name="Goodwin L."/>
            <person name="Pitluck S."/>
            <person name="Held B."/>
            <person name="Detter J.C."/>
            <person name="Han C."/>
            <person name="Tapia R."/>
            <person name="Land M."/>
            <person name="Hauser L."/>
            <person name="Kyrpides N."/>
            <person name="Mikhailova N."/>
            <person name="Zhou J."/>
            <person name="Hemme C."/>
            <person name="Woyke T."/>
        </authorList>
    </citation>
    <scope>NUCLEOTIDE SEQUENCE [LARGE SCALE GENOMIC DNA]</scope>
    <source>
        <strain evidence="8 9">A3</strain>
    </source>
</reference>
<dbReference type="EMBL" id="CP002032">
    <property type="protein sequence ID" value="ADH61906.1"/>
    <property type="molecule type" value="Genomic_DNA"/>
</dbReference>
<feature type="transmembrane region" description="Helical" evidence="7">
    <location>
        <begin position="122"/>
        <end position="141"/>
    </location>
</feature>
<evidence type="ECO:0000256" key="5">
    <source>
        <dbReference type="ARBA" id="ARBA00022989"/>
    </source>
</evidence>
<feature type="transmembrane region" description="Helical" evidence="7">
    <location>
        <begin position="153"/>
        <end position="183"/>
    </location>
</feature>
<evidence type="ECO:0000256" key="1">
    <source>
        <dbReference type="ARBA" id="ARBA00004651"/>
    </source>
</evidence>
<evidence type="ECO:0000313" key="8">
    <source>
        <dbReference type="EMBL" id="ADH61906.1"/>
    </source>
</evidence>
<evidence type="ECO:0000256" key="4">
    <source>
        <dbReference type="ARBA" id="ARBA00022692"/>
    </source>
</evidence>
<comment type="subcellular location">
    <subcellularLocation>
        <location evidence="1">Cell membrane</location>
        <topology evidence="1">Multi-pass membrane protein</topology>
    </subcellularLocation>
</comment>
<dbReference type="PANTHER" id="PTHR43663:SF2">
    <property type="entry name" value="CHROMATE TRANSPORT PROTEIN-RELATED"/>
    <property type="match status" value="1"/>
</dbReference>
<keyword evidence="5 7" id="KW-1133">Transmembrane helix</keyword>
<feature type="transmembrane region" description="Helical" evidence="7">
    <location>
        <begin position="86"/>
        <end position="110"/>
    </location>
</feature>
<evidence type="ECO:0000256" key="6">
    <source>
        <dbReference type="ARBA" id="ARBA00023136"/>
    </source>
</evidence>
<feature type="transmembrane region" description="Helical" evidence="7">
    <location>
        <begin position="56"/>
        <end position="80"/>
    </location>
</feature>
<comment type="similarity">
    <text evidence="2">Belongs to the chromate ion transporter (CHR) (TC 2.A.51) family.</text>
</comment>
<dbReference type="Proteomes" id="UP000002064">
    <property type="component" value="Chromosome"/>
</dbReference>